<dbReference type="Pfam" id="PF01636">
    <property type="entry name" value="APH"/>
    <property type="match status" value="1"/>
</dbReference>
<evidence type="ECO:0000259" key="1">
    <source>
        <dbReference type="Pfam" id="PF01636"/>
    </source>
</evidence>
<dbReference type="SUPFAM" id="SSF56112">
    <property type="entry name" value="Protein kinase-like (PK-like)"/>
    <property type="match status" value="1"/>
</dbReference>
<dbReference type="OrthoDB" id="3250044at2759"/>
<organism evidence="2 3">
    <name type="scientific">Cytospora chrysosperma</name>
    <name type="common">Cytospora canker fungus</name>
    <name type="synonym">Sphaeria chrysosperma</name>
    <dbReference type="NCBI Taxonomy" id="252740"/>
    <lineage>
        <taxon>Eukaryota</taxon>
        <taxon>Fungi</taxon>
        <taxon>Dikarya</taxon>
        <taxon>Ascomycota</taxon>
        <taxon>Pezizomycotina</taxon>
        <taxon>Sordariomycetes</taxon>
        <taxon>Sordariomycetidae</taxon>
        <taxon>Diaporthales</taxon>
        <taxon>Cytosporaceae</taxon>
        <taxon>Cytospora</taxon>
    </lineage>
</organism>
<evidence type="ECO:0000313" key="2">
    <source>
        <dbReference type="EMBL" id="ROV97243.1"/>
    </source>
</evidence>
<protein>
    <recommendedName>
        <fullName evidence="1">Aminoglycoside phosphotransferase domain-containing protein</fullName>
    </recommendedName>
</protein>
<dbReference type="EMBL" id="LJZO01000017">
    <property type="protein sequence ID" value="ROV97243.1"/>
    <property type="molecule type" value="Genomic_DNA"/>
</dbReference>
<dbReference type="STRING" id="252740.A0A423W1S7"/>
<dbReference type="InterPro" id="IPR002575">
    <property type="entry name" value="Aminoglycoside_PTrfase"/>
</dbReference>
<keyword evidence="3" id="KW-1185">Reference proteome</keyword>
<feature type="domain" description="Aminoglycoside phosphotransferase" evidence="1">
    <location>
        <begin position="100"/>
        <end position="268"/>
    </location>
</feature>
<gene>
    <name evidence="2" type="ORF">VSDG_04751</name>
</gene>
<dbReference type="AlphaFoldDB" id="A0A423W1S7"/>
<dbReference type="Proteomes" id="UP000284375">
    <property type="component" value="Unassembled WGS sequence"/>
</dbReference>
<proteinExistence type="predicted"/>
<dbReference type="InterPro" id="IPR011009">
    <property type="entry name" value="Kinase-like_dom_sf"/>
</dbReference>
<evidence type="ECO:0000313" key="3">
    <source>
        <dbReference type="Proteomes" id="UP000284375"/>
    </source>
</evidence>
<sequence>MSLTPQSIIDERRSSQRKVAAACGQDGIWKASQMVSPFAQRTRAKMFSYPLNSNSPKFFVKFIAKQGRKVLETEKHNQEFAFSTLHKLGTQQPASKQSKLLVCVPEIFDDFEYLGRYFLVMEFVPGITLNEALEPGADVLGRAGAEVVAELDKSNLYRYIATGIRLMSANAKVPSEAKPGPVEGGIIRHPFFKESRAVIPYRNVEMLEKHLNKILYRMPRRKDIPAQTITLERELEFYYSDLNGSNFIFSGADGHIILYIIDFEEAGFLPHSFQSFALECMDRPASTRVAVNIRPLIKHDKANLAIMETLSGFLECCVSEFGLPLDGYPETHIMR</sequence>
<name>A0A423W1S7_CYTCH</name>
<comment type="caution">
    <text evidence="2">The sequence shown here is derived from an EMBL/GenBank/DDBJ whole genome shotgun (WGS) entry which is preliminary data.</text>
</comment>
<reference evidence="2 3" key="1">
    <citation type="submission" date="2015-09" db="EMBL/GenBank/DDBJ databases">
        <title>Host preference determinants of Valsa canker pathogens revealed by comparative genomics.</title>
        <authorList>
            <person name="Yin Z."/>
            <person name="Huang L."/>
        </authorList>
    </citation>
    <scope>NUCLEOTIDE SEQUENCE [LARGE SCALE GENOMIC DNA]</scope>
    <source>
        <strain evidence="2 3">YSFL</strain>
    </source>
</reference>
<accession>A0A423W1S7</accession>